<comment type="subcellular location">
    <subcellularLocation>
        <location evidence="1">Nucleus</location>
    </subcellularLocation>
</comment>
<accession>A0A7N2LZ44</accession>
<dbReference type="Gramene" id="QL06p022438:mrna">
    <property type="protein sequence ID" value="QL06p022438:mrna"/>
    <property type="gene ID" value="QL06p022438"/>
</dbReference>
<dbReference type="InterPro" id="IPR003340">
    <property type="entry name" value="B3_DNA-bd"/>
</dbReference>
<evidence type="ECO:0000256" key="1">
    <source>
        <dbReference type="ARBA" id="ARBA00004123"/>
    </source>
</evidence>
<reference evidence="7 8" key="1">
    <citation type="journal article" date="2016" name="G3 (Bethesda)">
        <title>First Draft Assembly and Annotation of the Genome of a California Endemic Oak Quercus lobata Nee (Fagaceae).</title>
        <authorList>
            <person name="Sork V.L."/>
            <person name="Fitz-Gibbon S.T."/>
            <person name="Puiu D."/>
            <person name="Crepeau M."/>
            <person name="Gugger P.F."/>
            <person name="Sherman R."/>
            <person name="Stevens K."/>
            <person name="Langley C.H."/>
            <person name="Pellegrini M."/>
            <person name="Salzberg S.L."/>
        </authorList>
    </citation>
    <scope>NUCLEOTIDE SEQUENCE [LARGE SCALE GENOMIC DNA]</scope>
    <source>
        <strain evidence="7 8">cv. SW786</strain>
    </source>
</reference>
<keyword evidence="5" id="KW-0539">Nucleus</keyword>
<organism evidence="7 8">
    <name type="scientific">Quercus lobata</name>
    <name type="common">Valley oak</name>
    <dbReference type="NCBI Taxonomy" id="97700"/>
    <lineage>
        <taxon>Eukaryota</taxon>
        <taxon>Viridiplantae</taxon>
        <taxon>Streptophyta</taxon>
        <taxon>Embryophyta</taxon>
        <taxon>Tracheophyta</taxon>
        <taxon>Spermatophyta</taxon>
        <taxon>Magnoliopsida</taxon>
        <taxon>eudicotyledons</taxon>
        <taxon>Gunneridae</taxon>
        <taxon>Pentapetalae</taxon>
        <taxon>rosids</taxon>
        <taxon>fabids</taxon>
        <taxon>Fagales</taxon>
        <taxon>Fagaceae</taxon>
        <taxon>Quercus</taxon>
    </lineage>
</organism>
<evidence type="ECO:0000256" key="2">
    <source>
        <dbReference type="ARBA" id="ARBA00023015"/>
    </source>
</evidence>
<keyword evidence="2" id="KW-0805">Transcription regulation</keyword>
<keyword evidence="3" id="KW-0238">DNA-binding</keyword>
<dbReference type="OMA" id="VEWEIEF"/>
<evidence type="ECO:0000259" key="6">
    <source>
        <dbReference type="PROSITE" id="PS50863"/>
    </source>
</evidence>
<dbReference type="EMBL" id="LRBV02000006">
    <property type="status" value="NOT_ANNOTATED_CDS"/>
    <property type="molecule type" value="Genomic_DNA"/>
</dbReference>
<evidence type="ECO:0000313" key="8">
    <source>
        <dbReference type="Proteomes" id="UP000594261"/>
    </source>
</evidence>
<dbReference type="AlphaFoldDB" id="A0A7N2LZ44"/>
<dbReference type="CDD" id="cd10017">
    <property type="entry name" value="B3_DNA"/>
    <property type="match status" value="1"/>
</dbReference>
<name>A0A7N2LZ44_QUELO</name>
<dbReference type="SUPFAM" id="SSF101936">
    <property type="entry name" value="DNA-binding pseudobarrel domain"/>
    <property type="match status" value="1"/>
</dbReference>
<dbReference type="GO" id="GO:0005634">
    <property type="term" value="C:nucleus"/>
    <property type="evidence" value="ECO:0007669"/>
    <property type="project" value="UniProtKB-SubCell"/>
</dbReference>
<dbReference type="Gene3D" id="2.40.330.10">
    <property type="entry name" value="DNA-binding pseudobarrel domain"/>
    <property type="match status" value="1"/>
</dbReference>
<dbReference type="Proteomes" id="UP000594261">
    <property type="component" value="Chromosome 6"/>
</dbReference>
<dbReference type="InterPro" id="IPR015300">
    <property type="entry name" value="DNA-bd_pseudobarrel_sf"/>
</dbReference>
<evidence type="ECO:0000256" key="3">
    <source>
        <dbReference type="ARBA" id="ARBA00023125"/>
    </source>
</evidence>
<dbReference type="PANTHER" id="PTHR31391">
    <property type="entry name" value="B3 DOMAIN-CONTAINING PROTEIN OS11G0197600-RELATED"/>
    <property type="match status" value="1"/>
</dbReference>
<evidence type="ECO:0000313" key="7">
    <source>
        <dbReference type="EnsemblPlants" id="QL06p022438:mrna"/>
    </source>
</evidence>
<dbReference type="PANTHER" id="PTHR31391:SF143">
    <property type="entry name" value="B3 DNA-BINDING DOMAIN PROTEIN"/>
    <property type="match status" value="1"/>
</dbReference>
<sequence length="192" mass="21807">MFVRKYGENLSSPTFLKLPNDAKWKVELTKCNDETIIPIASHGHEDGKFYQSVEHREEARAEVPNMEDNDESDSSVQILANLPLHPKPRDTSFLRKDKAKALKKVASAFKSKNPYFMVVMQPSFVQAYDSRIPVHFIKRNYIQNGQYVMLKVGDRSSEVRFAISGKVQVSFSAGWAAFAKENNLQVGDTCVF</sequence>
<dbReference type="Pfam" id="PF02362">
    <property type="entry name" value="B3"/>
    <property type="match status" value="1"/>
</dbReference>
<dbReference type="GO" id="GO:0003677">
    <property type="term" value="F:DNA binding"/>
    <property type="evidence" value="ECO:0007669"/>
    <property type="project" value="UniProtKB-KW"/>
</dbReference>
<feature type="domain" description="TF-B3" evidence="6">
    <location>
        <begin position="115"/>
        <end position="192"/>
    </location>
</feature>
<dbReference type="InParanoid" id="A0A7N2LZ44"/>
<proteinExistence type="predicted"/>
<evidence type="ECO:0000256" key="5">
    <source>
        <dbReference type="ARBA" id="ARBA00023242"/>
    </source>
</evidence>
<dbReference type="EnsemblPlants" id="QL06p022438:mrna">
    <property type="protein sequence ID" value="QL06p022438:mrna"/>
    <property type="gene ID" value="QL06p022438"/>
</dbReference>
<evidence type="ECO:0000256" key="4">
    <source>
        <dbReference type="ARBA" id="ARBA00023163"/>
    </source>
</evidence>
<dbReference type="InterPro" id="IPR044837">
    <property type="entry name" value="REM16-like"/>
</dbReference>
<keyword evidence="4" id="KW-0804">Transcription</keyword>
<keyword evidence="8" id="KW-1185">Reference proteome</keyword>
<reference evidence="7" key="2">
    <citation type="submission" date="2021-01" db="UniProtKB">
        <authorList>
            <consortium name="EnsemblPlants"/>
        </authorList>
    </citation>
    <scope>IDENTIFICATION</scope>
</reference>
<dbReference type="PROSITE" id="PS50863">
    <property type="entry name" value="B3"/>
    <property type="match status" value="1"/>
</dbReference>
<protein>
    <recommendedName>
        <fullName evidence="6">TF-B3 domain-containing protein</fullName>
    </recommendedName>
</protein>